<dbReference type="PROSITE" id="PS51471">
    <property type="entry name" value="FE2OG_OXY"/>
    <property type="match status" value="1"/>
</dbReference>
<dbReference type="Pfam" id="PF13640">
    <property type="entry name" value="2OG-FeII_Oxy_3"/>
    <property type="match status" value="1"/>
</dbReference>
<evidence type="ECO:0000313" key="7">
    <source>
        <dbReference type="EMBL" id="PRP75531.1"/>
    </source>
</evidence>
<dbReference type="InterPro" id="IPR006620">
    <property type="entry name" value="Pro_4_hyd_alph"/>
</dbReference>
<comment type="caution">
    <text evidence="7">The sequence shown here is derived from an EMBL/GenBank/DDBJ whole genome shotgun (WGS) entry which is preliminary data.</text>
</comment>
<sequence length="251" mass="28582">MTLPTRQSIPLPLKGEFLDLIHDLLSPSECQDIIDSHTPDLIALNQTYNPSLRNNTRCMFNDPALADLLWSRLRPTYDGITITTQDPIDIGQWTPHALNTRFRLCRYHPGEYFGPHIDGSRLASINEQSFITVNIYLNDVPESSGGSTRVLSDDNDVLYRVQPKRGMASLFRDTLFHDGEELRAGEKFLLRTDIMFLRSPEFVFPSITTENKKSLGELSMRIAEELEAGGNGVEAVEYYRRAYKLCPELEK</sequence>
<keyword evidence="8" id="KW-1185">Reference proteome</keyword>
<keyword evidence="5" id="KW-0408">Iron</keyword>
<dbReference type="PANTHER" id="PTHR10869">
    <property type="entry name" value="PROLYL 4-HYDROXYLASE ALPHA SUBUNIT"/>
    <property type="match status" value="1"/>
</dbReference>
<dbReference type="Proteomes" id="UP000241769">
    <property type="component" value="Unassembled WGS sequence"/>
</dbReference>
<keyword evidence="4" id="KW-0560">Oxidoreductase</keyword>
<organism evidence="7 8">
    <name type="scientific">Planoprotostelium fungivorum</name>
    <dbReference type="NCBI Taxonomy" id="1890364"/>
    <lineage>
        <taxon>Eukaryota</taxon>
        <taxon>Amoebozoa</taxon>
        <taxon>Evosea</taxon>
        <taxon>Variosea</taxon>
        <taxon>Cavosteliida</taxon>
        <taxon>Cavosteliaceae</taxon>
        <taxon>Planoprotostelium</taxon>
    </lineage>
</organism>
<dbReference type="GO" id="GO:0031418">
    <property type="term" value="F:L-ascorbic acid binding"/>
    <property type="evidence" value="ECO:0007669"/>
    <property type="project" value="InterPro"/>
</dbReference>
<feature type="domain" description="Fe2OG dioxygenase" evidence="6">
    <location>
        <begin position="94"/>
        <end position="199"/>
    </location>
</feature>
<gene>
    <name evidence="7" type="ORF">PROFUN_09017</name>
</gene>
<dbReference type="EMBL" id="MDYQ01000378">
    <property type="protein sequence ID" value="PRP75531.1"/>
    <property type="molecule type" value="Genomic_DNA"/>
</dbReference>
<dbReference type="InterPro" id="IPR045054">
    <property type="entry name" value="P4HA-like"/>
</dbReference>
<evidence type="ECO:0000256" key="5">
    <source>
        <dbReference type="ARBA" id="ARBA00023004"/>
    </source>
</evidence>
<dbReference type="InParanoid" id="A0A2P6MUY3"/>
<proteinExistence type="predicted"/>
<dbReference type="GO" id="GO:0004656">
    <property type="term" value="F:procollagen-proline 4-dioxygenase activity"/>
    <property type="evidence" value="ECO:0007669"/>
    <property type="project" value="TreeGrafter"/>
</dbReference>
<dbReference type="PANTHER" id="PTHR10869:SF246">
    <property type="entry name" value="TRANSMEMBRANE PROLYL 4-HYDROXYLASE"/>
    <property type="match status" value="1"/>
</dbReference>
<evidence type="ECO:0000259" key="6">
    <source>
        <dbReference type="PROSITE" id="PS51471"/>
    </source>
</evidence>
<dbReference type="GO" id="GO:0005783">
    <property type="term" value="C:endoplasmic reticulum"/>
    <property type="evidence" value="ECO:0007669"/>
    <property type="project" value="TreeGrafter"/>
</dbReference>
<dbReference type="Gene3D" id="2.60.120.620">
    <property type="entry name" value="q2cbj1_9rhob like domain"/>
    <property type="match status" value="1"/>
</dbReference>
<dbReference type="InterPro" id="IPR005123">
    <property type="entry name" value="Oxoglu/Fe-dep_dioxygenase_dom"/>
</dbReference>
<comment type="cofactor">
    <cofactor evidence="1">
        <name>L-ascorbate</name>
        <dbReference type="ChEBI" id="CHEBI:38290"/>
    </cofactor>
</comment>
<name>A0A2P6MUY3_9EUKA</name>
<evidence type="ECO:0000256" key="1">
    <source>
        <dbReference type="ARBA" id="ARBA00001961"/>
    </source>
</evidence>
<accession>A0A2P6MUY3</accession>
<keyword evidence="3" id="KW-0223">Dioxygenase</keyword>
<dbReference type="OrthoDB" id="16686at2759"/>
<evidence type="ECO:0000256" key="3">
    <source>
        <dbReference type="ARBA" id="ARBA00022964"/>
    </source>
</evidence>
<evidence type="ECO:0000256" key="2">
    <source>
        <dbReference type="ARBA" id="ARBA00022723"/>
    </source>
</evidence>
<dbReference type="AlphaFoldDB" id="A0A2P6MUY3"/>
<dbReference type="GO" id="GO:0005506">
    <property type="term" value="F:iron ion binding"/>
    <property type="evidence" value="ECO:0007669"/>
    <property type="project" value="InterPro"/>
</dbReference>
<evidence type="ECO:0000313" key="8">
    <source>
        <dbReference type="Proteomes" id="UP000241769"/>
    </source>
</evidence>
<evidence type="ECO:0000256" key="4">
    <source>
        <dbReference type="ARBA" id="ARBA00023002"/>
    </source>
</evidence>
<protein>
    <recommendedName>
        <fullName evidence="6">Fe2OG dioxygenase domain-containing protein</fullName>
    </recommendedName>
</protein>
<dbReference type="InterPro" id="IPR044862">
    <property type="entry name" value="Pro_4_hyd_alph_FE2OG_OXY"/>
</dbReference>
<reference evidence="7 8" key="1">
    <citation type="journal article" date="2018" name="Genome Biol. Evol.">
        <title>Multiple Roots of Fruiting Body Formation in Amoebozoa.</title>
        <authorList>
            <person name="Hillmann F."/>
            <person name="Forbes G."/>
            <person name="Novohradska S."/>
            <person name="Ferling I."/>
            <person name="Riege K."/>
            <person name="Groth M."/>
            <person name="Westermann M."/>
            <person name="Marz M."/>
            <person name="Spaller T."/>
            <person name="Winckler T."/>
            <person name="Schaap P."/>
            <person name="Glockner G."/>
        </authorList>
    </citation>
    <scope>NUCLEOTIDE SEQUENCE [LARGE SCALE GENOMIC DNA]</scope>
    <source>
        <strain evidence="7 8">Jena</strain>
    </source>
</reference>
<dbReference type="SMART" id="SM00702">
    <property type="entry name" value="P4Hc"/>
    <property type="match status" value="1"/>
</dbReference>
<keyword evidence="2" id="KW-0479">Metal-binding</keyword>